<evidence type="ECO:0000313" key="2">
    <source>
        <dbReference type="Proteomes" id="UP000003288"/>
    </source>
</evidence>
<evidence type="ECO:0000313" key="1">
    <source>
        <dbReference type="EMBL" id="EDM22933.1"/>
    </source>
</evidence>
<name>A0AAI9AFZ7_9BACT</name>
<proteinExistence type="predicted"/>
<dbReference type="RefSeq" id="WP_007475623.1">
    <property type="nucleotide sequence ID" value="NZ_ABCJ01000015.1"/>
</dbReference>
<protein>
    <submittedName>
        <fullName evidence="1">Uncharacterized protein</fullName>
    </submittedName>
</protein>
<accession>A0AAI9AFZ7</accession>
<dbReference type="Proteomes" id="UP000003288">
    <property type="component" value="Unassembled WGS sequence"/>
</dbReference>
<sequence length="365" mass="41887">LAYTEIGDLNLSIKDSDNIPYAIVDKYDSVNPNGYIIEPSNTLITFIPAYYDISGNFNNYKNYSFTYVSNDLNMSALLNFKIVPKSLTGNDLLNFNKNCYAKDINTTINYSVPSFVPKIYFLDEYNSKKDMVDNKGIYLFKISKNEWISNQLDKEIKINVLRYYNSYYYPFEFLIKDVNVTDGKTTGNLTLNKKANFKYGAFFIKNGNNKSLYNNKANITIEYKICNNSGLFELNTEHSSSIFGDINLSKSTYEKKYISITKNPIKNGTELLNISSTLVPYGAKIHFSIPSWLWYNPLAKEYKSPLISLDCLTHPCMKIVFQKPNSKWVGIGNPNSKYAPEKRLPEIEINSTTPVDTESVKKIFW</sequence>
<organism evidence="1 2">
    <name type="scientific">Caminibacter mediatlanticus TB-2</name>
    <dbReference type="NCBI Taxonomy" id="391592"/>
    <lineage>
        <taxon>Bacteria</taxon>
        <taxon>Pseudomonadati</taxon>
        <taxon>Campylobacterota</taxon>
        <taxon>Epsilonproteobacteria</taxon>
        <taxon>Nautiliales</taxon>
        <taxon>Nautiliaceae</taxon>
        <taxon>Caminibacter</taxon>
    </lineage>
</organism>
<reference evidence="1 2" key="1">
    <citation type="journal article" date="2011" name="Stand. Genomic Sci.">
        <title>Draft genome sequence of Caminibacter mediatlanticus strain TB-2, an epsilonproteobacterium isolated from a deep-sea hydrothermal vent.</title>
        <authorList>
            <person name="Giovannelli D."/>
            <person name="Ferriera S."/>
            <person name="Johnson J."/>
            <person name="Kravitz S."/>
            <person name="Perez-Rodriguez I."/>
            <person name="Ricci J."/>
            <person name="O'Brien C."/>
            <person name="Voordeckers J.W."/>
            <person name="Bini E."/>
            <person name="Vetriani C."/>
        </authorList>
    </citation>
    <scope>NUCLEOTIDE SEQUENCE [LARGE SCALE GENOMIC DNA]</scope>
    <source>
        <strain evidence="1 2">TB-2</strain>
    </source>
</reference>
<comment type="caution">
    <text evidence="1">The sequence shown here is derived from an EMBL/GenBank/DDBJ whole genome shotgun (WGS) entry which is preliminary data.</text>
</comment>
<dbReference type="AlphaFoldDB" id="A0AAI9AFZ7"/>
<dbReference type="EMBL" id="ABCJ01000015">
    <property type="protein sequence ID" value="EDM22933.1"/>
    <property type="molecule type" value="Genomic_DNA"/>
</dbReference>
<feature type="non-terminal residue" evidence="1">
    <location>
        <position position="1"/>
    </location>
</feature>
<gene>
    <name evidence="1" type="ORF">CMTB2_05492</name>
</gene>